<name>A0A2G9YZY2_9BACT</name>
<evidence type="ECO:0000313" key="7">
    <source>
        <dbReference type="EMBL" id="PIP24777.1"/>
    </source>
</evidence>
<dbReference type="PANTHER" id="PTHR10938:SF0">
    <property type="entry name" value="TRANSLATION INITIATION FACTOR IF-3, MITOCHONDRIAL"/>
    <property type="match status" value="1"/>
</dbReference>
<feature type="domain" description="Translation initiation factor 3 N-terminal" evidence="6">
    <location>
        <begin position="7"/>
        <end position="75"/>
    </location>
</feature>
<dbReference type="InterPro" id="IPR036787">
    <property type="entry name" value="T_IF-3_N_sf"/>
</dbReference>
<comment type="similarity">
    <text evidence="1">Belongs to the IF-3 family.</text>
</comment>
<dbReference type="SUPFAM" id="SSF55200">
    <property type="entry name" value="Translation initiation factor IF3, C-terminal domain"/>
    <property type="match status" value="1"/>
</dbReference>
<dbReference type="InterPro" id="IPR019815">
    <property type="entry name" value="Translation_initiation_fac_3_C"/>
</dbReference>
<evidence type="ECO:0000256" key="2">
    <source>
        <dbReference type="ARBA" id="ARBA00022540"/>
    </source>
</evidence>
<accession>A0A2G9YZY2</accession>
<evidence type="ECO:0000256" key="3">
    <source>
        <dbReference type="ARBA" id="ARBA00022917"/>
    </source>
</evidence>
<dbReference type="GO" id="GO:0032790">
    <property type="term" value="P:ribosome disassembly"/>
    <property type="evidence" value="ECO:0007669"/>
    <property type="project" value="TreeGrafter"/>
</dbReference>
<evidence type="ECO:0000259" key="6">
    <source>
        <dbReference type="Pfam" id="PF05198"/>
    </source>
</evidence>
<dbReference type="NCBIfam" id="TIGR00168">
    <property type="entry name" value="infC"/>
    <property type="match status" value="1"/>
</dbReference>
<dbReference type="InterPro" id="IPR036788">
    <property type="entry name" value="T_IF-3_C_sf"/>
</dbReference>
<dbReference type="Gene3D" id="3.30.110.10">
    <property type="entry name" value="Translation initiation factor 3 (IF-3), C-terminal domain"/>
    <property type="match status" value="1"/>
</dbReference>
<keyword evidence="2 7" id="KW-0396">Initiation factor</keyword>
<evidence type="ECO:0000313" key="8">
    <source>
        <dbReference type="Proteomes" id="UP000237258"/>
    </source>
</evidence>
<reference evidence="7 8" key="1">
    <citation type="submission" date="2017-09" db="EMBL/GenBank/DDBJ databases">
        <title>Depth-based differentiation of microbial function through sediment-hosted aquifers and enrichment of novel symbionts in the deep terrestrial subsurface.</title>
        <authorList>
            <person name="Probst A.J."/>
            <person name="Ladd B."/>
            <person name="Jarett J.K."/>
            <person name="Geller-Mcgrath D.E."/>
            <person name="Sieber C.M."/>
            <person name="Emerson J.B."/>
            <person name="Anantharaman K."/>
            <person name="Thomas B.C."/>
            <person name="Malmstrom R."/>
            <person name="Stieglmeier M."/>
            <person name="Klingl A."/>
            <person name="Woyke T."/>
            <person name="Ryan C.M."/>
            <person name="Banfield J.F."/>
        </authorList>
    </citation>
    <scope>NUCLEOTIDE SEQUENCE [LARGE SCALE GENOMIC DNA]</scope>
    <source>
        <strain evidence="7">CG23_combo_of_CG06-09_8_20_14_all_36_125</strain>
    </source>
</reference>
<dbReference type="GO" id="GO:0043022">
    <property type="term" value="F:ribosome binding"/>
    <property type="evidence" value="ECO:0007669"/>
    <property type="project" value="TreeGrafter"/>
</dbReference>
<gene>
    <name evidence="7" type="ORF">COX33_00025</name>
</gene>
<dbReference type="GO" id="GO:0003743">
    <property type="term" value="F:translation initiation factor activity"/>
    <property type="evidence" value="ECO:0007669"/>
    <property type="project" value="UniProtKB-UniRule"/>
</dbReference>
<dbReference type="InterPro" id="IPR001288">
    <property type="entry name" value="Translation_initiation_fac_3"/>
</dbReference>
<dbReference type="GO" id="GO:0005737">
    <property type="term" value="C:cytoplasm"/>
    <property type="evidence" value="ECO:0007669"/>
    <property type="project" value="UniProtKB-ARBA"/>
</dbReference>
<dbReference type="PANTHER" id="PTHR10938">
    <property type="entry name" value="TRANSLATION INITIATION FACTOR IF-3"/>
    <property type="match status" value="1"/>
</dbReference>
<comment type="caution">
    <text evidence="7">The sequence shown here is derived from an EMBL/GenBank/DDBJ whole genome shotgun (WGS) entry which is preliminary data.</text>
</comment>
<evidence type="ECO:0000256" key="1">
    <source>
        <dbReference type="ARBA" id="ARBA00005439"/>
    </source>
</evidence>
<feature type="domain" description="Translation initiation factor 3 C-terminal" evidence="5">
    <location>
        <begin position="83"/>
        <end position="167"/>
    </location>
</feature>
<protein>
    <recommendedName>
        <fullName evidence="4">Translation initiation factor IF-3</fullName>
    </recommendedName>
</protein>
<proteinExistence type="inferred from homology"/>
<keyword evidence="3" id="KW-0648">Protein biosynthesis</keyword>
<dbReference type="Pfam" id="PF05198">
    <property type="entry name" value="IF3_N"/>
    <property type="match status" value="1"/>
</dbReference>
<dbReference type="InterPro" id="IPR019814">
    <property type="entry name" value="Translation_initiation_fac_3_N"/>
</dbReference>
<dbReference type="SUPFAM" id="SSF54364">
    <property type="entry name" value="Translation initiation factor IF3, N-terminal domain"/>
    <property type="match status" value="1"/>
</dbReference>
<organism evidence="7 8">
    <name type="scientific">Candidatus Nealsonbacteria bacterium CG23_combo_of_CG06-09_8_20_14_all_36_125</name>
    <dbReference type="NCBI Taxonomy" id="1974719"/>
    <lineage>
        <taxon>Bacteria</taxon>
        <taxon>Candidatus Nealsoniibacteriota</taxon>
    </lineage>
</organism>
<dbReference type="Pfam" id="PF00707">
    <property type="entry name" value="IF3_C"/>
    <property type="match status" value="1"/>
</dbReference>
<sequence length="169" mass="19634">MLKRPLVNNQIRASQVRLVDETGKQVGIVSLEEALQMARERNLDLIQVTEKVTPAVCKIMDYGKYFYWLQKREKSTKIKRTGELKGIRLGFNISLHDLETRVSQAEKFLKKGQKVKIEMVLRGREKGLSEFAKGKINQFLETLEKRIPIKAERELKRESRGFTMIISKV</sequence>
<dbReference type="EMBL" id="PCRR01000001">
    <property type="protein sequence ID" value="PIP24777.1"/>
    <property type="molecule type" value="Genomic_DNA"/>
</dbReference>
<dbReference type="Proteomes" id="UP000237258">
    <property type="component" value="Unassembled WGS sequence"/>
</dbReference>
<evidence type="ECO:0000259" key="5">
    <source>
        <dbReference type="Pfam" id="PF00707"/>
    </source>
</evidence>
<dbReference type="Gene3D" id="3.10.20.80">
    <property type="entry name" value="Translation initiation factor 3 (IF-3), N-terminal domain"/>
    <property type="match status" value="1"/>
</dbReference>
<evidence type="ECO:0000256" key="4">
    <source>
        <dbReference type="NCBIfam" id="TIGR00168"/>
    </source>
</evidence>
<dbReference type="AlphaFoldDB" id="A0A2G9YZY2"/>